<feature type="compositionally biased region" description="Pro residues" evidence="1">
    <location>
        <begin position="934"/>
        <end position="946"/>
    </location>
</feature>
<feature type="region of interest" description="Disordered" evidence="1">
    <location>
        <begin position="1110"/>
        <end position="1142"/>
    </location>
</feature>
<feature type="region of interest" description="Disordered" evidence="1">
    <location>
        <begin position="658"/>
        <end position="685"/>
    </location>
</feature>
<comment type="caution">
    <text evidence="2">The sequence shown here is derived from an EMBL/GenBank/DDBJ whole genome shotgun (WGS) entry which is preliminary data.</text>
</comment>
<feature type="compositionally biased region" description="Low complexity" evidence="1">
    <location>
        <begin position="418"/>
        <end position="438"/>
    </location>
</feature>
<feature type="region of interest" description="Disordered" evidence="1">
    <location>
        <begin position="1"/>
        <end position="55"/>
    </location>
</feature>
<evidence type="ECO:0000313" key="2">
    <source>
        <dbReference type="EMBL" id="GJN92894.1"/>
    </source>
</evidence>
<feature type="region of interest" description="Disordered" evidence="1">
    <location>
        <begin position="707"/>
        <end position="742"/>
    </location>
</feature>
<sequence>MHAQSWVPPPAHLPHAGGGGGSRGRLDAPSSLGPHTHAGPAPSHEQGYWAGYDAAGPPERAARTVESNANYSATGAAYGYTFPDSHRPSFDTLTAPIDPIPSFPPVSNSDSAPPVPTSMTEPPYYGEESAASGVLSRKRGWDEAHAAERAAIAPFPPRAKRVPSGHSSAQVASPDGWQYRARPGLYGAGHGDLSHSATSAPAFAHSYYEAPNVSAPPQQTQYTYDSHLGSSLAPQYAPVPQPMYLSAEHSRQSSFSSSMPSSAGPSTSSSYAPISSLARPHTLPPSSVAPSEMLVSYHDSQPSLPASLPPVSLPSSWAPSSAPPFEPSPLRRESVYRPTLLSNSSTALANPLRPAPPPPAQSSWIAPPVPAVEPLSSRPFLSGDSLAYSMNSRAPDAAQEPPAPYANVYMRSSPALHAARPTTTSSLPSPSTFTPAASTSRVVPPFFHEAKVTSQAGEHAAYSPASDYFASSAALSTRHSISADSTPQMHSFAAEPAAVPSYRNPPPTSSRSGSLPPPIRPETIPRLQQASNERAMHRSSAPILAFNPAREPASTGKQLVQSAYGVTYAVAASGQSKGKARAAEVPAVCSMCGLQRAKVIMRGTDLTGWTPRLDYSCLDCLPLEEHEGHDAAKARQDRLEERAWQADVAASIEVRPSAIDAHQSERGVSPALSTHIGSPGSLAQPFEHDRATFKDSFSGAVDYLEGDSGSADASSPYGPSGDLVVPPTGSDSRLLLPPEETSKGLPAHLRKQALTCDVCDRVIGAGSVSSMSQGPKPSFTVEVICASCLDKYKPCSDCGGGGGRLTPGRWRCKELFPANRRTCTLSHARNPPLSDIEYDIVRVTELNPAKLEALETRCRLLYYNTRMRTQARPEMLERGDGLATTYAQCEKLTVDGWSLLKPLMSVDVESTTGMRRYVGLQTSTPHRRRSKPKPGAPPRPEPPEPLDPMEKEVSGFVLVEHDLKTGAIFVAVTMPCMHRSLQHLARTISINVEFVAGAIAGDAFDATTILIDEAVKRIRSDLRTENAVRREHGEPPLPKPWCMWGITPFKADSRMTQSLSRRSFVFLEDYVKEKPETDLTVFPPTRQIHIPNEFLKTFKIFLRDVTDEDGNGATSTIGSSAKAGGSAKKAPRQRARKLKASK</sequence>
<feature type="compositionally biased region" description="Low complexity" evidence="1">
    <location>
        <begin position="1118"/>
        <end position="1128"/>
    </location>
</feature>
<feature type="compositionally biased region" description="Basic residues" evidence="1">
    <location>
        <begin position="1129"/>
        <end position="1142"/>
    </location>
</feature>
<reference evidence="2 3" key="1">
    <citation type="submission" date="2021-12" db="EMBL/GenBank/DDBJ databases">
        <title>High titer production of polyol ester of fatty acids by Rhodotorula paludigena BS15 towards product separation-free biomass refinery.</title>
        <authorList>
            <person name="Mano J."/>
            <person name="Ono H."/>
            <person name="Tanaka T."/>
            <person name="Naito K."/>
            <person name="Sushida H."/>
            <person name="Ike M."/>
            <person name="Tokuyasu K."/>
            <person name="Kitaoka M."/>
        </authorList>
    </citation>
    <scope>NUCLEOTIDE SEQUENCE [LARGE SCALE GENOMIC DNA]</scope>
    <source>
        <strain evidence="2 3">BS15</strain>
    </source>
</reference>
<feature type="region of interest" description="Disordered" evidence="1">
    <location>
        <begin position="498"/>
        <end position="523"/>
    </location>
</feature>
<name>A0AAV5GSH8_9BASI</name>
<dbReference type="AlphaFoldDB" id="A0AAV5GSH8"/>
<feature type="region of interest" description="Disordered" evidence="1">
    <location>
        <begin position="247"/>
        <end position="285"/>
    </location>
</feature>
<proteinExistence type="predicted"/>
<dbReference type="EMBL" id="BQKY01000012">
    <property type="protein sequence ID" value="GJN92894.1"/>
    <property type="molecule type" value="Genomic_DNA"/>
</dbReference>
<keyword evidence="3" id="KW-1185">Reference proteome</keyword>
<protein>
    <submittedName>
        <fullName evidence="2">Uncharacterized protein</fullName>
    </submittedName>
</protein>
<accession>A0AAV5GSH8</accession>
<feature type="region of interest" description="Disordered" evidence="1">
    <location>
        <begin position="299"/>
        <end position="331"/>
    </location>
</feature>
<feature type="region of interest" description="Disordered" evidence="1">
    <location>
        <begin position="917"/>
        <end position="949"/>
    </location>
</feature>
<evidence type="ECO:0000256" key="1">
    <source>
        <dbReference type="SAM" id="MobiDB-lite"/>
    </source>
</evidence>
<gene>
    <name evidence="2" type="ORF">Rhopal_005934-T1</name>
</gene>
<dbReference type="Proteomes" id="UP001342314">
    <property type="component" value="Unassembled WGS sequence"/>
</dbReference>
<organism evidence="2 3">
    <name type="scientific">Rhodotorula paludigena</name>
    <dbReference type="NCBI Taxonomy" id="86838"/>
    <lineage>
        <taxon>Eukaryota</taxon>
        <taxon>Fungi</taxon>
        <taxon>Dikarya</taxon>
        <taxon>Basidiomycota</taxon>
        <taxon>Pucciniomycotina</taxon>
        <taxon>Microbotryomycetes</taxon>
        <taxon>Sporidiobolales</taxon>
        <taxon>Sporidiobolaceae</taxon>
        <taxon>Rhodotorula</taxon>
    </lineage>
</organism>
<feature type="region of interest" description="Disordered" evidence="1">
    <location>
        <begin position="90"/>
        <end position="131"/>
    </location>
</feature>
<evidence type="ECO:0000313" key="3">
    <source>
        <dbReference type="Proteomes" id="UP001342314"/>
    </source>
</evidence>
<feature type="region of interest" description="Disordered" evidence="1">
    <location>
        <begin position="417"/>
        <end position="438"/>
    </location>
</feature>
<feature type="compositionally biased region" description="Low complexity" evidence="1">
    <location>
        <begin position="252"/>
        <end position="276"/>
    </location>
</feature>